<evidence type="ECO:0000256" key="5">
    <source>
        <dbReference type="ARBA" id="ARBA00022692"/>
    </source>
</evidence>
<comment type="similarity">
    <text evidence="2">Belongs to the ERG4/ERG24 family.</text>
</comment>
<dbReference type="GO" id="GO:0006695">
    <property type="term" value="P:cholesterol biosynthetic process"/>
    <property type="evidence" value="ECO:0007669"/>
    <property type="project" value="UniProtKB-KW"/>
</dbReference>
<evidence type="ECO:0000256" key="14">
    <source>
        <dbReference type="ARBA" id="ARBA00023136"/>
    </source>
</evidence>
<keyword evidence="7" id="KW-0256">Endoplasmic reticulum</keyword>
<keyword evidence="6" id="KW-0152">Cholesterol biosynthesis</keyword>
<dbReference type="PANTHER" id="PTHR21257">
    <property type="entry name" value="DELTA(14)-STEROL REDUCTASE"/>
    <property type="match status" value="1"/>
</dbReference>
<feature type="transmembrane region" description="Helical" evidence="20">
    <location>
        <begin position="32"/>
        <end position="52"/>
    </location>
</feature>
<dbReference type="FunFam" id="1.20.120.1630:FF:000006">
    <property type="entry name" value="Putative 7-dehydrocholesterol reductase"/>
    <property type="match status" value="1"/>
</dbReference>
<evidence type="ECO:0000256" key="7">
    <source>
        <dbReference type="ARBA" id="ARBA00022824"/>
    </source>
</evidence>
<evidence type="ECO:0000256" key="3">
    <source>
        <dbReference type="ARBA" id="ARBA00022516"/>
    </source>
</evidence>
<evidence type="ECO:0000256" key="12">
    <source>
        <dbReference type="ARBA" id="ARBA00023011"/>
    </source>
</evidence>
<evidence type="ECO:0000256" key="9">
    <source>
        <dbReference type="ARBA" id="ARBA00022955"/>
    </source>
</evidence>
<evidence type="ECO:0000256" key="17">
    <source>
        <dbReference type="ARBA" id="ARBA00038851"/>
    </source>
</evidence>
<proteinExistence type="inferred from homology"/>
<evidence type="ECO:0000256" key="10">
    <source>
        <dbReference type="ARBA" id="ARBA00022989"/>
    </source>
</evidence>
<dbReference type="GO" id="GO:0005789">
    <property type="term" value="C:endoplasmic reticulum membrane"/>
    <property type="evidence" value="ECO:0007669"/>
    <property type="project" value="UniProtKB-SubCell"/>
</dbReference>
<keyword evidence="16" id="KW-0753">Steroid metabolism</keyword>
<keyword evidence="8" id="KW-0521">NADP</keyword>
<evidence type="ECO:0000256" key="6">
    <source>
        <dbReference type="ARBA" id="ARBA00022778"/>
    </source>
</evidence>
<keyword evidence="11" id="KW-0560">Oxidoreductase</keyword>
<dbReference type="AlphaFoldDB" id="A0AAD7U9T6"/>
<feature type="transmembrane region" description="Helical" evidence="20">
    <location>
        <begin position="405"/>
        <end position="423"/>
    </location>
</feature>
<keyword evidence="10 20" id="KW-1133">Transmembrane helix</keyword>
<dbReference type="EMBL" id="JAQMWT010000484">
    <property type="protein sequence ID" value="KAJ8600663.1"/>
    <property type="molecule type" value="Genomic_DNA"/>
</dbReference>
<evidence type="ECO:0000256" key="4">
    <source>
        <dbReference type="ARBA" id="ARBA00022548"/>
    </source>
</evidence>
<comment type="subcellular location">
    <subcellularLocation>
        <location evidence="1">Endoplasmic reticulum membrane</location>
        <topology evidence="1">Multi-pass membrane protein</topology>
    </subcellularLocation>
</comment>
<feature type="transmembrane region" description="Helical" evidence="20">
    <location>
        <begin position="311"/>
        <end position="331"/>
    </location>
</feature>
<dbReference type="PROSITE" id="PS01017">
    <property type="entry name" value="STEROL_REDUCT_1"/>
    <property type="match status" value="1"/>
</dbReference>
<name>A0AAD7U9T6_9STRA</name>
<keyword evidence="13" id="KW-0443">Lipid metabolism</keyword>
<comment type="caution">
    <text evidence="21">The sequence shown here is derived from an EMBL/GenBank/DDBJ whole genome shotgun (WGS) entry which is preliminary data.</text>
</comment>
<evidence type="ECO:0000313" key="22">
    <source>
        <dbReference type="Proteomes" id="UP001230188"/>
    </source>
</evidence>
<dbReference type="GO" id="GO:0047598">
    <property type="term" value="F:7-dehydrocholesterol reductase activity"/>
    <property type="evidence" value="ECO:0007669"/>
    <property type="project" value="UniProtKB-EC"/>
</dbReference>
<keyword evidence="14 20" id="KW-0472">Membrane</keyword>
<protein>
    <recommendedName>
        <fullName evidence="18">7-dehydrocholesterol reductase</fullName>
        <ecNumber evidence="17">1.3.1.21</ecNumber>
    </recommendedName>
    <alternativeName>
        <fullName evidence="19">Sterol Delta(7)-reductase</fullName>
    </alternativeName>
</protein>
<evidence type="ECO:0000256" key="13">
    <source>
        <dbReference type="ARBA" id="ARBA00023098"/>
    </source>
</evidence>
<evidence type="ECO:0000256" key="15">
    <source>
        <dbReference type="ARBA" id="ARBA00023166"/>
    </source>
</evidence>
<evidence type="ECO:0000256" key="2">
    <source>
        <dbReference type="ARBA" id="ARBA00005402"/>
    </source>
</evidence>
<keyword evidence="9" id="KW-0752">Steroid biosynthesis</keyword>
<evidence type="ECO:0000256" key="1">
    <source>
        <dbReference type="ARBA" id="ARBA00004477"/>
    </source>
</evidence>
<evidence type="ECO:0000256" key="16">
    <source>
        <dbReference type="ARBA" id="ARBA00023221"/>
    </source>
</evidence>
<dbReference type="InterPro" id="IPR001171">
    <property type="entry name" value="ERG24_DHCR-like"/>
</dbReference>
<keyword evidence="12" id="KW-0756">Sterol biosynthesis</keyword>
<feature type="transmembrane region" description="Helical" evidence="20">
    <location>
        <begin position="281"/>
        <end position="299"/>
    </location>
</feature>
<evidence type="ECO:0000256" key="20">
    <source>
        <dbReference type="SAM" id="Phobius"/>
    </source>
</evidence>
<dbReference type="PANTHER" id="PTHR21257:SF38">
    <property type="entry name" value="7-DEHYDROCHOLESTEROL REDUCTASE"/>
    <property type="match status" value="1"/>
</dbReference>
<keyword evidence="22" id="KW-1185">Reference proteome</keyword>
<keyword evidence="5 20" id="KW-0812">Transmembrane</keyword>
<accession>A0AAD7U9T6</accession>
<feature type="transmembrane region" description="Helical" evidence="20">
    <location>
        <begin position="161"/>
        <end position="182"/>
    </location>
</feature>
<feature type="transmembrane region" description="Helical" evidence="20">
    <location>
        <begin position="242"/>
        <end position="261"/>
    </location>
</feature>
<evidence type="ECO:0000256" key="19">
    <source>
        <dbReference type="ARBA" id="ARBA00042688"/>
    </source>
</evidence>
<dbReference type="Proteomes" id="UP001230188">
    <property type="component" value="Unassembled WGS sequence"/>
</dbReference>
<keyword evidence="15" id="KW-1207">Sterol metabolism</keyword>
<dbReference type="InterPro" id="IPR018083">
    <property type="entry name" value="Sterol_reductase_CS"/>
</dbReference>
<dbReference type="GO" id="GO:0016132">
    <property type="term" value="P:brassinosteroid biosynthetic process"/>
    <property type="evidence" value="ECO:0007669"/>
    <property type="project" value="TreeGrafter"/>
</dbReference>
<feature type="transmembrane region" description="Helical" evidence="20">
    <location>
        <begin position="128"/>
        <end position="149"/>
    </location>
</feature>
<dbReference type="PROSITE" id="PS01018">
    <property type="entry name" value="STEROL_REDUCT_2"/>
    <property type="match status" value="1"/>
</dbReference>
<evidence type="ECO:0000256" key="11">
    <source>
        <dbReference type="ARBA" id="ARBA00023002"/>
    </source>
</evidence>
<evidence type="ECO:0000313" key="21">
    <source>
        <dbReference type="EMBL" id="KAJ8600663.1"/>
    </source>
</evidence>
<keyword evidence="3" id="KW-0444">Lipid biosynthesis</keyword>
<dbReference type="EC" id="1.3.1.21" evidence="17"/>
<evidence type="ECO:0000256" key="18">
    <source>
        <dbReference type="ARBA" id="ARBA00039984"/>
    </source>
</evidence>
<organism evidence="21 22">
    <name type="scientific">Chrysophaeum taylorii</name>
    <dbReference type="NCBI Taxonomy" id="2483200"/>
    <lineage>
        <taxon>Eukaryota</taxon>
        <taxon>Sar</taxon>
        <taxon>Stramenopiles</taxon>
        <taxon>Ochrophyta</taxon>
        <taxon>Pelagophyceae</taxon>
        <taxon>Pelagomonadales</taxon>
        <taxon>Pelagomonadaceae</taxon>
        <taxon>Chrysophaeum</taxon>
    </lineage>
</organism>
<dbReference type="Pfam" id="PF01222">
    <property type="entry name" value="ERG4_ERG24"/>
    <property type="match status" value="1"/>
</dbReference>
<sequence length="453" mass="51320">MSDRDASSSSSTKRKMESTFADKGGLLPGREVMGPLFLIFGCPVFSILAWHTNYNLGGSFLRLAEEIYEAKGVATYAYSIWPSPFQARPWKFLLCFMAFELLLMKAVPGKPFEATITAMGNVPRYTANGVQCYVISLVALLVLGGTGVFQPGDVYDLFGPMLSCLNLFALVFCAGLMIKGYVAPSSSDSGTNGSYVFDFYWGTELYPRILGWDVKMFTNCRFGMMFWALAPICYAHKQYQDIGYVSSSLFVSLALQLVYITKFFWWETGYLCSMDIQHDRAGYYICWGCLVWLPCIYTSQVYYMVKHPLDLGPVSAAGLFAFGIFSIWANYDADRQRQAFRANDGNLKIWGKPAACVRATYTTSEGKTRSSCLLASGWWGLARHFHYIPEITASLAWSVPFFPHFMPYFYVIYLTILLMDRAWRDDDRCSVKYGKFWDAYCNRVPYKIIPGLI</sequence>
<gene>
    <name evidence="21" type="ORF">CTAYLR_007427</name>
</gene>
<dbReference type="Gene3D" id="1.20.120.1630">
    <property type="match status" value="1"/>
</dbReference>
<keyword evidence="4" id="KW-0153">Cholesterol metabolism</keyword>
<evidence type="ECO:0000256" key="8">
    <source>
        <dbReference type="ARBA" id="ARBA00022857"/>
    </source>
</evidence>
<reference evidence="21" key="1">
    <citation type="submission" date="2023-01" db="EMBL/GenBank/DDBJ databases">
        <title>Metagenome sequencing of chrysophaentin producing Chrysophaeum taylorii.</title>
        <authorList>
            <person name="Davison J."/>
            <person name="Bewley C."/>
        </authorList>
    </citation>
    <scope>NUCLEOTIDE SEQUENCE</scope>
    <source>
        <strain evidence="21">NIES-1699</strain>
    </source>
</reference>